<proteinExistence type="predicted"/>
<gene>
    <name evidence="1" type="ORF">LCGC14_1078300</name>
</gene>
<accession>A0A0F9MKW2</accession>
<comment type="caution">
    <text evidence="1">The sequence shown here is derived from an EMBL/GenBank/DDBJ whole genome shotgun (WGS) entry which is preliminary data.</text>
</comment>
<dbReference type="AlphaFoldDB" id="A0A0F9MKW2"/>
<reference evidence="1" key="1">
    <citation type="journal article" date="2015" name="Nature">
        <title>Complex archaea that bridge the gap between prokaryotes and eukaryotes.</title>
        <authorList>
            <person name="Spang A."/>
            <person name="Saw J.H."/>
            <person name="Jorgensen S.L."/>
            <person name="Zaremba-Niedzwiedzka K."/>
            <person name="Martijn J."/>
            <person name="Lind A.E."/>
            <person name="van Eijk R."/>
            <person name="Schleper C."/>
            <person name="Guy L."/>
            <person name="Ettema T.J."/>
        </authorList>
    </citation>
    <scope>NUCLEOTIDE SEQUENCE</scope>
</reference>
<sequence length="101" mass="11421">MDNLLLDRPTLEPEVSLPTPQELEAIYRLGGVRGSWRLNWNGTIHALCVSHSLDWFDHGHRTKAICGTPVHQINGMYGFVRKTANVEKVCRRCARIGKLPT</sequence>
<evidence type="ECO:0000313" key="1">
    <source>
        <dbReference type="EMBL" id="KKN06334.1"/>
    </source>
</evidence>
<name>A0A0F9MKW2_9ZZZZ</name>
<protein>
    <submittedName>
        <fullName evidence="1">Uncharacterized protein</fullName>
    </submittedName>
</protein>
<organism evidence="1">
    <name type="scientific">marine sediment metagenome</name>
    <dbReference type="NCBI Taxonomy" id="412755"/>
    <lineage>
        <taxon>unclassified sequences</taxon>
        <taxon>metagenomes</taxon>
        <taxon>ecological metagenomes</taxon>
    </lineage>
</organism>
<dbReference type="EMBL" id="LAZR01004703">
    <property type="protein sequence ID" value="KKN06334.1"/>
    <property type="molecule type" value="Genomic_DNA"/>
</dbReference>